<dbReference type="Pfam" id="PF02785">
    <property type="entry name" value="Biotin_carb_C"/>
    <property type="match status" value="1"/>
</dbReference>
<gene>
    <name evidence="17" type="ORF">E4582_02675</name>
</gene>
<feature type="domain" description="ATP-grasp" evidence="15">
    <location>
        <begin position="120"/>
        <end position="317"/>
    </location>
</feature>
<dbReference type="InterPro" id="IPR048429">
    <property type="entry name" value="MCC_alpha_BT"/>
</dbReference>
<dbReference type="Pfam" id="PF02786">
    <property type="entry name" value="CPSase_L_D2"/>
    <property type="match status" value="1"/>
</dbReference>
<evidence type="ECO:0000256" key="12">
    <source>
        <dbReference type="ARBA" id="ARBA00048600"/>
    </source>
</evidence>
<name>A0A4Z1RC75_9GAMM</name>
<dbReference type="Gene3D" id="2.40.50.100">
    <property type="match status" value="1"/>
</dbReference>
<dbReference type="Gene3D" id="3.30.700.40">
    <property type="match status" value="1"/>
</dbReference>
<comment type="subunit">
    <text evidence="4">Acetyl-CoA carboxylase is a heterohexamer of biotin carboxyl carrier protein, biotin carboxylase and the two subunits of carboxyl transferase in a 2:2 complex.</text>
</comment>
<dbReference type="Gene3D" id="3.30.470.20">
    <property type="entry name" value="ATP-grasp fold, B domain"/>
    <property type="match status" value="1"/>
</dbReference>
<dbReference type="PROSITE" id="PS50979">
    <property type="entry name" value="BC"/>
    <property type="match status" value="1"/>
</dbReference>
<dbReference type="InterPro" id="IPR011054">
    <property type="entry name" value="Rudment_hybrid_motif"/>
</dbReference>
<dbReference type="NCBIfam" id="NF006367">
    <property type="entry name" value="PRK08591.1"/>
    <property type="match status" value="1"/>
</dbReference>
<dbReference type="InterPro" id="IPR011761">
    <property type="entry name" value="ATP-grasp"/>
</dbReference>
<dbReference type="InterPro" id="IPR005481">
    <property type="entry name" value="BC-like_N"/>
</dbReference>
<dbReference type="InterPro" id="IPR016185">
    <property type="entry name" value="PreATP-grasp_dom_sf"/>
</dbReference>
<dbReference type="EMBL" id="SPUH01000001">
    <property type="protein sequence ID" value="TKS53783.1"/>
    <property type="molecule type" value="Genomic_DNA"/>
</dbReference>
<evidence type="ECO:0000256" key="6">
    <source>
        <dbReference type="ARBA" id="ARBA00022598"/>
    </source>
</evidence>
<dbReference type="PROSITE" id="PS00866">
    <property type="entry name" value="CPSASE_1"/>
    <property type="match status" value="1"/>
</dbReference>
<evidence type="ECO:0000256" key="4">
    <source>
        <dbReference type="ARBA" id="ARBA00011750"/>
    </source>
</evidence>
<dbReference type="InterPro" id="IPR011764">
    <property type="entry name" value="Biotin_carboxylation_dom"/>
</dbReference>
<dbReference type="PANTHER" id="PTHR18866">
    <property type="entry name" value="CARBOXYLASE:PYRUVATE/ACETYL-COA/PROPIONYL-COA CARBOXYLASE"/>
    <property type="match status" value="1"/>
</dbReference>
<evidence type="ECO:0000256" key="8">
    <source>
        <dbReference type="ARBA" id="ARBA00022840"/>
    </source>
</evidence>
<organism evidence="17 18">
    <name type="scientific">Luteimonas yindakuii</name>
    <dbReference type="NCBI Taxonomy" id="2565782"/>
    <lineage>
        <taxon>Bacteria</taxon>
        <taxon>Pseudomonadati</taxon>
        <taxon>Pseudomonadota</taxon>
        <taxon>Gammaproteobacteria</taxon>
        <taxon>Lysobacterales</taxon>
        <taxon>Lysobacteraceae</taxon>
        <taxon>Luteimonas</taxon>
    </lineage>
</organism>
<evidence type="ECO:0000256" key="5">
    <source>
        <dbReference type="ARBA" id="ARBA00017242"/>
    </source>
</evidence>
<keyword evidence="9" id="KW-0809">Transit peptide</keyword>
<dbReference type="FunFam" id="3.30.470.20:FF:000028">
    <property type="entry name" value="Methylcrotonoyl-CoA carboxylase subunit alpha, mitochondrial"/>
    <property type="match status" value="1"/>
</dbReference>
<dbReference type="Pfam" id="PF00364">
    <property type="entry name" value="Biotin_lipoyl"/>
    <property type="match status" value="1"/>
</dbReference>
<dbReference type="SUPFAM" id="SSF51230">
    <property type="entry name" value="Single hybrid motif"/>
    <property type="match status" value="1"/>
</dbReference>
<evidence type="ECO:0000256" key="10">
    <source>
        <dbReference type="ARBA" id="ARBA00023267"/>
    </source>
</evidence>
<reference evidence="17 18" key="1">
    <citation type="submission" date="2019-01" db="EMBL/GenBank/DDBJ databases">
        <authorList>
            <person name="Zhang S."/>
        </authorList>
    </citation>
    <scope>NUCLEOTIDE SEQUENCE [LARGE SCALE GENOMIC DNA]</scope>
    <source>
        <strain evidence="17 18">1626</strain>
    </source>
</reference>
<proteinExistence type="predicted"/>
<dbReference type="GO" id="GO:0004075">
    <property type="term" value="F:biotin carboxylase activity"/>
    <property type="evidence" value="ECO:0007669"/>
    <property type="project" value="UniProtKB-EC"/>
</dbReference>
<evidence type="ECO:0000259" key="15">
    <source>
        <dbReference type="PROSITE" id="PS50975"/>
    </source>
</evidence>
<dbReference type="FunFam" id="3.40.50.20:FF:000010">
    <property type="entry name" value="Propionyl-CoA carboxylase subunit alpha"/>
    <property type="match status" value="1"/>
</dbReference>
<dbReference type="GO" id="GO:0046872">
    <property type="term" value="F:metal ion binding"/>
    <property type="evidence" value="ECO:0007669"/>
    <property type="project" value="InterPro"/>
</dbReference>
<dbReference type="SUPFAM" id="SSF51246">
    <property type="entry name" value="Rudiment single hybrid motif"/>
    <property type="match status" value="1"/>
</dbReference>
<evidence type="ECO:0000259" key="14">
    <source>
        <dbReference type="PROSITE" id="PS50968"/>
    </source>
</evidence>
<dbReference type="SMART" id="SM01209">
    <property type="entry name" value="GARS_A"/>
    <property type="match status" value="1"/>
</dbReference>
<keyword evidence="8 13" id="KW-0067">ATP-binding</keyword>
<feature type="domain" description="Lipoyl-binding" evidence="14">
    <location>
        <begin position="584"/>
        <end position="663"/>
    </location>
</feature>
<dbReference type="SUPFAM" id="SSF56059">
    <property type="entry name" value="Glutathione synthetase ATP-binding domain-like"/>
    <property type="match status" value="1"/>
</dbReference>
<keyword evidence="18" id="KW-1185">Reference proteome</keyword>
<dbReference type="PROSITE" id="PS50975">
    <property type="entry name" value="ATP_GRASP"/>
    <property type="match status" value="1"/>
</dbReference>
<dbReference type="PANTHER" id="PTHR18866:SF33">
    <property type="entry name" value="METHYLCROTONOYL-COA CARBOXYLASE SUBUNIT ALPHA, MITOCHONDRIAL-RELATED"/>
    <property type="match status" value="1"/>
</dbReference>
<keyword evidence="6" id="KW-0436">Ligase</keyword>
<dbReference type="InterPro" id="IPR001882">
    <property type="entry name" value="Biotin_BS"/>
</dbReference>
<dbReference type="PROSITE" id="PS00188">
    <property type="entry name" value="BIOTIN"/>
    <property type="match status" value="1"/>
</dbReference>
<dbReference type="SUPFAM" id="SSF52440">
    <property type="entry name" value="PreATP-grasp domain"/>
    <property type="match status" value="1"/>
</dbReference>
<dbReference type="PROSITE" id="PS50968">
    <property type="entry name" value="BIOTINYL_LIPOYL"/>
    <property type="match status" value="1"/>
</dbReference>
<protein>
    <recommendedName>
        <fullName evidence="5">Biotin carboxylase</fullName>
    </recommendedName>
    <alternativeName>
        <fullName evidence="11">Acetyl-coenzyme A carboxylase biotin carboxylase subunit A</fullName>
    </alternativeName>
</protein>
<dbReference type="InterPro" id="IPR050856">
    <property type="entry name" value="Biotin_carboxylase_complex"/>
</dbReference>
<comment type="caution">
    <text evidence="17">The sequence shown here is derived from an EMBL/GenBank/DDBJ whole genome shotgun (WGS) entry which is preliminary data.</text>
</comment>
<dbReference type="Pfam" id="PF21139">
    <property type="entry name" value="BT_MCC_alpha"/>
    <property type="match status" value="1"/>
</dbReference>
<keyword evidence="7 13" id="KW-0547">Nucleotide-binding</keyword>
<evidence type="ECO:0000256" key="1">
    <source>
        <dbReference type="ARBA" id="ARBA00001953"/>
    </source>
</evidence>
<evidence type="ECO:0000256" key="7">
    <source>
        <dbReference type="ARBA" id="ARBA00022741"/>
    </source>
</evidence>
<comment type="catalytic activity">
    <reaction evidence="12">
        <text>N(6)-biotinyl-L-lysyl-[protein] + hydrogencarbonate + ATP = N(6)-carboxybiotinyl-L-lysyl-[protein] + ADP + phosphate + H(+)</text>
        <dbReference type="Rhea" id="RHEA:13501"/>
        <dbReference type="Rhea" id="RHEA-COMP:10505"/>
        <dbReference type="Rhea" id="RHEA-COMP:10506"/>
        <dbReference type="ChEBI" id="CHEBI:15378"/>
        <dbReference type="ChEBI" id="CHEBI:17544"/>
        <dbReference type="ChEBI" id="CHEBI:30616"/>
        <dbReference type="ChEBI" id="CHEBI:43474"/>
        <dbReference type="ChEBI" id="CHEBI:83144"/>
        <dbReference type="ChEBI" id="CHEBI:83145"/>
        <dbReference type="ChEBI" id="CHEBI:456216"/>
        <dbReference type="EC" id="6.3.4.14"/>
    </reaction>
</comment>
<dbReference type="RefSeq" id="WP_134673167.1">
    <property type="nucleotide sequence ID" value="NZ_SPUH01000001.1"/>
</dbReference>
<evidence type="ECO:0000256" key="13">
    <source>
        <dbReference type="PROSITE-ProRule" id="PRU00409"/>
    </source>
</evidence>
<evidence type="ECO:0000313" key="18">
    <source>
        <dbReference type="Proteomes" id="UP000298681"/>
    </source>
</evidence>
<evidence type="ECO:0000256" key="2">
    <source>
        <dbReference type="ARBA" id="ARBA00003761"/>
    </source>
</evidence>
<comment type="function">
    <text evidence="2">This protein is a component of the acetyl coenzyme A carboxylase complex; first, biotin carboxylase catalyzes the carboxylation of the carrier protein and then the transcarboxylase transfers the carboxyl group to form malonyl-CoA.</text>
</comment>
<dbReference type="InterPro" id="IPR005479">
    <property type="entry name" value="CPAse_ATP-bd"/>
</dbReference>
<feature type="domain" description="Biotin carboxylation" evidence="16">
    <location>
        <begin position="1"/>
        <end position="447"/>
    </location>
</feature>
<evidence type="ECO:0000256" key="3">
    <source>
        <dbReference type="ARBA" id="ARBA00004956"/>
    </source>
</evidence>
<sequence length="663" mass="71652">MFSSVLIANRGEIACRVIRTCRRLGIRTIAVYSEADAQALHVRMADEAWPIGGPRPQDSYLRGDAILEVARARGAQAIHPGYGFLSENADFAEAVEAAGIRFIGPSAASMRKMGSKAGAKDLMDASGVPVVPGYTGEDQDAQALAREAQRIGFPLMIKAAHGGGGKGMRIVRAADEFAAALESCQREAANAFGRDRVLLERYIEQPRHIEIQVFGDGHGNTIHLFERECSAQRRYQKVLEESPSPFVTGELRTRMGEAAVLAARAIDYTNAGTVEFIVDPAGAFYFMEINTRLQVEHPVTELVTGLDLVEWQLRVAAGEALPLAQHAITQQGHAIEVRLYAEDPDAGFLPGSGVLTRLRLPREDAHVRVDSGVVEGDTVTIFYDPMIAKLIVHDADRPRALARLREALAACEIEGPKSNVGFLERLVRDQAVVEATIDTGYLDRQPDALRQAADPQAVAMQRVAAVVAELFALEEAAHATPGDPHSPWSAGDGWHGVGAAATRLRLRDGEGVLDVHASGRHGRWSVTLGDAAPSAVTAARRDGEWLWLQVDGSSRRYRIGGDRDHVLVHDGDSRRAVQFMRREQRAAGSAAGNDSRLRAPMPGRIVVVRAAAGDTVSAGQELLVMEAMKMEISIKAPRDGELAELPVAEGEFVEADTTLARLA</sequence>
<dbReference type="InterPro" id="IPR000089">
    <property type="entry name" value="Biotin_lipoyl"/>
</dbReference>
<evidence type="ECO:0000259" key="16">
    <source>
        <dbReference type="PROSITE" id="PS50979"/>
    </source>
</evidence>
<dbReference type="SMART" id="SM00878">
    <property type="entry name" value="Biotin_carb_C"/>
    <property type="match status" value="1"/>
</dbReference>
<evidence type="ECO:0000256" key="9">
    <source>
        <dbReference type="ARBA" id="ARBA00022946"/>
    </source>
</evidence>
<dbReference type="FunFam" id="2.40.50.100:FF:000003">
    <property type="entry name" value="Acetyl-CoA carboxylase biotin carboxyl carrier protein"/>
    <property type="match status" value="1"/>
</dbReference>
<dbReference type="FunFam" id="3.30.1490.20:FF:000003">
    <property type="entry name" value="acetyl-CoA carboxylase isoform X1"/>
    <property type="match status" value="1"/>
</dbReference>
<keyword evidence="10" id="KW-0092">Biotin</keyword>
<dbReference type="Proteomes" id="UP000298681">
    <property type="component" value="Unassembled WGS sequence"/>
</dbReference>
<dbReference type="InterPro" id="IPR005482">
    <property type="entry name" value="Biotin_COase_C"/>
</dbReference>
<accession>A0A4Z1RC75</accession>
<comment type="cofactor">
    <cofactor evidence="1">
        <name>biotin</name>
        <dbReference type="ChEBI" id="CHEBI:57586"/>
    </cofactor>
</comment>
<dbReference type="CDD" id="cd06850">
    <property type="entry name" value="biotinyl_domain"/>
    <property type="match status" value="1"/>
</dbReference>
<evidence type="ECO:0000313" key="17">
    <source>
        <dbReference type="EMBL" id="TKS53783.1"/>
    </source>
</evidence>
<dbReference type="Pfam" id="PF00289">
    <property type="entry name" value="Biotin_carb_N"/>
    <property type="match status" value="1"/>
</dbReference>
<evidence type="ECO:0000256" key="11">
    <source>
        <dbReference type="ARBA" id="ARBA00033786"/>
    </source>
</evidence>
<dbReference type="AlphaFoldDB" id="A0A4Z1RC75"/>
<comment type="pathway">
    <text evidence="3">Lipid metabolism; malonyl-CoA biosynthesis; malonyl-CoA from acetyl-CoA: step 1/1.</text>
</comment>
<dbReference type="InterPro" id="IPR011053">
    <property type="entry name" value="Single_hybrid_motif"/>
</dbReference>
<dbReference type="PROSITE" id="PS00867">
    <property type="entry name" value="CPSASE_2"/>
    <property type="match status" value="1"/>
</dbReference>
<dbReference type="GO" id="GO:0005524">
    <property type="term" value="F:ATP binding"/>
    <property type="evidence" value="ECO:0007669"/>
    <property type="project" value="UniProtKB-UniRule"/>
</dbReference>